<dbReference type="EMBL" id="FMAO01000001">
    <property type="protein sequence ID" value="SCB80386.1"/>
    <property type="molecule type" value="Genomic_DNA"/>
</dbReference>
<feature type="domain" description="DUF1542" evidence="1">
    <location>
        <begin position="354"/>
        <end position="425"/>
    </location>
</feature>
<proteinExistence type="predicted"/>
<dbReference type="Pfam" id="PF07564">
    <property type="entry name" value="DUF1542"/>
    <property type="match status" value="6"/>
</dbReference>
<feature type="domain" description="DUF1542" evidence="1">
    <location>
        <begin position="26"/>
        <end position="98"/>
    </location>
</feature>
<dbReference type="Proteomes" id="UP000199268">
    <property type="component" value="Unassembled WGS sequence"/>
</dbReference>
<sequence>ETAQSAASDGETAINGVSEAAKLQAAKNDADAALVDAAQNAILTINGDTSLTGQQKVDLIDQVNNELEEGKANINNATTPETAQSAASDGETAINGVSDAAKLQAAKNDAVKQLDQARNNTIEQIKNSGLSAGRQQALINEVNAAHDEAVQKVNADTTIPAVNQDVADGLAAISQVQITMTGESDQLHAAQDAVNNVLAEATQNAIDAINDNDSLTAAEKTDLINKVNAAADQAKANIHNATTPEAAQSAESAGETAINGVSEAAKLQAAKNDAVKQLNQACDNVVEQIKHSGLSAERQQVLINEVKTTYDTAINKINADTTIPAVNQDAADSLAAINQIKLTVTHEVAKLDIAKDAAINKLNEAAQNAITVIKNNSSLKENQKTQLIAQINEIVSRTKHNINSATTSEEINNAEMNGEQDISAIISSAKLQAAKNDAISKLETAKQQAILHIQDSKLSDSQKNKLIAQINTVYDGAISKITLENNVSDVAQETLNGLNRIKAVVVEFEGEIKQLSINNDVASDDFDYAIDDELQNANNNEIKQAKTAILPNTNVGNSTTNLELLTESLELLALVSLTIIEGGKNKNHIMKK</sequence>
<dbReference type="STRING" id="1505725.GA0061074_101440"/>
<dbReference type="InterPro" id="IPR011439">
    <property type="entry name" value="DUF1542"/>
</dbReference>
<keyword evidence="3" id="KW-1185">Reference proteome</keyword>
<accession>A0A1C3ZDL5</accession>
<feature type="domain" description="DUF1542" evidence="1">
    <location>
        <begin position="106"/>
        <end position="179"/>
    </location>
</feature>
<feature type="non-terminal residue" evidence="2">
    <location>
        <position position="1"/>
    </location>
</feature>
<feature type="domain" description="DUF1542" evidence="1">
    <location>
        <begin position="270"/>
        <end position="344"/>
    </location>
</feature>
<organism evidence="2 3">
    <name type="scientific">Weissella bombi</name>
    <dbReference type="NCBI Taxonomy" id="1505725"/>
    <lineage>
        <taxon>Bacteria</taxon>
        <taxon>Bacillati</taxon>
        <taxon>Bacillota</taxon>
        <taxon>Bacilli</taxon>
        <taxon>Lactobacillales</taxon>
        <taxon>Lactobacillaceae</taxon>
        <taxon>Weissella</taxon>
    </lineage>
</organism>
<dbReference type="RefSeq" id="WP_143699428.1">
    <property type="nucleotide sequence ID" value="NZ_FMAO01000001.1"/>
</dbReference>
<evidence type="ECO:0000313" key="2">
    <source>
        <dbReference type="EMBL" id="SCB80386.1"/>
    </source>
</evidence>
<protein>
    <recommendedName>
        <fullName evidence="1">DUF1542 domain-containing protein</fullName>
    </recommendedName>
</protein>
<dbReference type="AlphaFoldDB" id="A0A1C3ZDL5"/>
<gene>
    <name evidence="2" type="ORF">GA0061074_101440</name>
</gene>
<evidence type="ECO:0000259" key="1">
    <source>
        <dbReference type="Pfam" id="PF07564"/>
    </source>
</evidence>
<reference evidence="3" key="1">
    <citation type="submission" date="2016-08" db="EMBL/GenBank/DDBJ databases">
        <authorList>
            <person name="Varghese N."/>
            <person name="Submissions Spin"/>
        </authorList>
    </citation>
    <scope>NUCLEOTIDE SEQUENCE [LARGE SCALE GENOMIC DNA]</scope>
    <source>
        <strain evidence="3">R-53094</strain>
    </source>
</reference>
<name>A0A1C3ZDL5_9LACO</name>
<evidence type="ECO:0000313" key="3">
    <source>
        <dbReference type="Proteomes" id="UP000199268"/>
    </source>
</evidence>
<feature type="domain" description="DUF1542" evidence="1">
    <location>
        <begin position="434"/>
        <end position="507"/>
    </location>
</feature>
<feature type="domain" description="DUF1542" evidence="1">
    <location>
        <begin position="195"/>
        <end position="262"/>
    </location>
</feature>